<keyword evidence="3" id="KW-1185">Reference proteome</keyword>
<evidence type="ECO:0000313" key="3">
    <source>
        <dbReference type="Proteomes" id="UP001408789"/>
    </source>
</evidence>
<dbReference type="AlphaFoldDB" id="A0AAP0HCY9"/>
<evidence type="ECO:0000313" key="2">
    <source>
        <dbReference type="EMBL" id="KAK9080131.1"/>
    </source>
</evidence>
<organism evidence="2 3">
    <name type="scientific">Deinandra increscens subsp. villosa</name>
    <dbReference type="NCBI Taxonomy" id="3103831"/>
    <lineage>
        <taxon>Eukaryota</taxon>
        <taxon>Viridiplantae</taxon>
        <taxon>Streptophyta</taxon>
        <taxon>Embryophyta</taxon>
        <taxon>Tracheophyta</taxon>
        <taxon>Spermatophyta</taxon>
        <taxon>Magnoliopsida</taxon>
        <taxon>eudicotyledons</taxon>
        <taxon>Gunneridae</taxon>
        <taxon>Pentapetalae</taxon>
        <taxon>asterids</taxon>
        <taxon>campanulids</taxon>
        <taxon>Asterales</taxon>
        <taxon>Asteraceae</taxon>
        <taxon>Asteroideae</taxon>
        <taxon>Heliantheae alliance</taxon>
        <taxon>Madieae</taxon>
        <taxon>Madiinae</taxon>
        <taxon>Deinandra</taxon>
    </lineage>
</organism>
<name>A0AAP0HCY9_9ASTR</name>
<reference evidence="2 3" key="1">
    <citation type="submission" date="2024-04" db="EMBL/GenBank/DDBJ databases">
        <title>The reference genome of an endangered Asteraceae, Deinandra increscens subsp. villosa, native to the Central Coast of California.</title>
        <authorList>
            <person name="Guilliams M."/>
            <person name="Hasenstab-Lehman K."/>
            <person name="Meyer R."/>
            <person name="Mcevoy S."/>
        </authorList>
    </citation>
    <scope>NUCLEOTIDE SEQUENCE [LARGE SCALE GENOMIC DNA]</scope>
    <source>
        <tissue evidence="2">Leaf</tissue>
    </source>
</reference>
<gene>
    <name evidence="2" type="ORF">SSX86_001806</name>
</gene>
<protein>
    <submittedName>
        <fullName evidence="2">Uncharacterized protein</fullName>
    </submittedName>
</protein>
<feature type="coiled-coil region" evidence="1">
    <location>
        <begin position="122"/>
        <end position="149"/>
    </location>
</feature>
<dbReference type="EMBL" id="JBCNJP010000003">
    <property type="protein sequence ID" value="KAK9080131.1"/>
    <property type="molecule type" value="Genomic_DNA"/>
</dbReference>
<dbReference type="Proteomes" id="UP001408789">
    <property type="component" value="Unassembled WGS sequence"/>
</dbReference>
<keyword evidence="1" id="KW-0175">Coiled coil</keyword>
<sequence>MLRHDQSSGSKKNWKSFRDKLCLKRTGKAWISSIPTPTSDVLIQGKYNRMMTKRGCWRYPTDTDADAVGGSDGSANLQLGHMLERYLPQQELPEEGAVAVVGKKTQETLIATDAIIEALDIATEELKRIAEYENVAAATKREVAIEINEVDRVIDYCDTRDKFWNIS</sequence>
<accession>A0AAP0HCY9</accession>
<comment type="caution">
    <text evidence="2">The sequence shown here is derived from an EMBL/GenBank/DDBJ whole genome shotgun (WGS) entry which is preliminary data.</text>
</comment>
<evidence type="ECO:0000256" key="1">
    <source>
        <dbReference type="SAM" id="Coils"/>
    </source>
</evidence>
<proteinExistence type="predicted"/>